<reference evidence="1 2" key="1">
    <citation type="journal article" date="2016" name="Nat. Commun.">
        <title>Thousands of microbial genomes shed light on interconnected biogeochemical processes in an aquifer system.</title>
        <authorList>
            <person name="Anantharaman K."/>
            <person name="Brown C.T."/>
            <person name="Hug L.A."/>
            <person name="Sharon I."/>
            <person name="Castelle C.J."/>
            <person name="Probst A.J."/>
            <person name="Thomas B.C."/>
            <person name="Singh A."/>
            <person name="Wilkins M.J."/>
            <person name="Karaoz U."/>
            <person name="Brodie E.L."/>
            <person name="Williams K.H."/>
            <person name="Hubbard S.S."/>
            <person name="Banfield J.F."/>
        </authorList>
    </citation>
    <scope>NUCLEOTIDE SEQUENCE [LARGE SCALE GENOMIC DNA]</scope>
</reference>
<dbReference type="SUPFAM" id="SSF56112">
    <property type="entry name" value="Protein kinase-like (PK-like)"/>
    <property type="match status" value="1"/>
</dbReference>
<evidence type="ECO:0008006" key="3">
    <source>
        <dbReference type="Google" id="ProtNLM"/>
    </source>
</evidence>
<name>A0A1F7GXQ0_9BACT</name>
<evidence type="ECO:0000313" key="2">
    <source>
        <dbReference type="Proteomes" id="UP000177913"/>
    </source>
</evidence>
<protein>
    <recommendedName>
        <fullName evidence="3">Aminoglycoside phosphotransferase domain-containing protein</fullName>
    </recommendedName>
</protein>
<dbReference type="EMBL" id="MFZO01000048">
    <property type="protein sequence ID" value="OGK23336.1"/>
    <property type="molecule type" value="Genomic_DNA"/>
</dbReference>
<dbReference type="AlphaFoldDB" id="A0A1F7GXQ0"/>
<sequence length="368" mass="41369">MTLEPKEIKSTAEGNSLAVGINSEVASCIGVKPEEIEWSHSFLEVIADKTRYGHGFTLKTEKYPQGFVKIAKNKICRAGLRREMTGLHIAKKLGVKTVSLLLSTYLETTSGYGVIFLRRLNHDEGITIPNNEALATAPRELGAIAAKFILRSTGQVVPINLSADEKAALNRNDERNSSPESFWRIWSQQNAEVLKPEFDEIRDRLVSKATLLRIINKAEFDIRPFVDAPVQTGRDFLIHNDMTPNNIGFPHLDKPKEETTLFDFEYAGATDNRFLALCTDLGNYYGRLWPNPAMQEDFILTLLDDSALCPPSERLKMAQAFVVFGTFYMAQFAMSPAHYNHQMSIELLKRLQGNLNKLKDRSVACKLA</sequence>
<accession>A0A1F7GXQ0</accession>
<evidence type="ECO:0000313" key="1">
    <source>
        <dbReference type="EMBL" id="OGK23336.1"/>
    </source>
</evidence>
<organism evidence="1 2">
    <name type="scientific">Candidatus Roizmanbacteria bacterium RIFCSPHIGHO2_02_FULL_38_11</name>
    <dbReference type="NCBI Taxonomy" id="1802039"/>
    <lineage>
        <taxon>Bacteria</taxon>
        <taxon>Candidatus Roizmaniibacteriota</taxon>
    </lineage>
</organism>
<dbReference type="InterPro" id="IPR011009">
    <property type="entry name" value="Kinase-like_dom_sf"/>
</dbReference>
<gene>
    <name evidence="1" type="ORF">A3C25_06365</name>
</gene>
<proteinExistence type="predicted"/>
<dbReference type="Proteomes" id="UP000177913">
    <property type="component" value="Unassembled WGS sequence"/>
</dbReference>
<comment type="caution">
    <text evidence="1">The sequence shown here is derived from an EMBL/GenBank/DDBJ whole genome shotgun (WGS) entry which is preliminary data.</text>
</comment>